<dbReference type="Gene3D" id="1.10.10.10">
    <property type="entry name" value="Winged helix-like DNA-binding domain superfamily/Winged helix DNA-binding domain"/>
    <property type="match status" value="2"/>
</dbReference>
<organism evidence="5 6">
    <name type="scientific">Halioxenophilus aromaticivorans</name>
    <dbReference type="NCBI Taxonomy" id="1306992"/>
    <lineage>
        <taxon>Bacteria</taxon>
        <taxon>Pseudomonadati</taxon>
        <taxon>Pseudomonadota</taxon>
        <taxon>Gammaproteobacteria</taxon>
        <taxon>Alteromonadales</taxon>
        <taxon>Alteromonadaceae</taxon>
        <taxon>Halioxenophilus</taxon>
    </lineage>
</organism>
<evidence type="ECO:0000256" key="2">
    <source>
        <dbReference type="ARBA" id="ARBA00023125"/>
    </source>
</evidence>
<feature type="domain" description="HTH gntR-type" evidence="4">
    <location>
        <begin position="27"/>
        <end position="96"/>
    </location>
</feature>
<dbReference type="RefSeq" id="WP_345421833.1">
    <property type="nucleotide sequence ID" value="NZ_AP031496.1"/>
</dbReference>
<dbReference type="PANTHER" id="PTHR43537">
    <property type="entry name" value="TRANSCRIPTIONAL REGULATOR, GNTR FAMILY"/>
    <property type="match status" value="1"/>
</dbReference>
<keyword evidence="6" id="KW-1185">Reference proteome</keyword>
<comment type="caution">
    <text evidence="5">The sequence shown here is derived from an EMBL/GenBank/DDBJ whole genome shotgun (WGS) entry which is preliminary data.</text>
</comment>
<reference evidence="6" key="1">
    <citation type="journal article" date="2019" name="Int. J. Syst. Evol. Microbiol.">
        <title>The Global Catalogue of Microorganisms (GCM) 10K type strain sequencing project: providing services to taxonomists for standard genome sequencing and annotation.</title>
        <authorList>
            <consortium name="The Broad Institute Genomics Platform"/>
            <consortium name="The Broad Institute Genome Sequencing Center for Infectious Disease"/>
            <person name="Wu L."/>
            <person name="Ma J."/>
        </authorList>
    </citation>
    <scope>NUCLEOTIDE SEQUENCE [LARGE SCALE GENOMIC DNA]</scope>
    <source>
        <strain evidence="6">JCM 19134</strain>
    </source>
</reference>
<dbReference type="EMBL" id="BAABLX010000017">
    <property type="protein sequence ID" value="GAA4943429.1"/>
    <property type="molecule type" value="Genomic_DNA"/>
</dbReference>
<dbReference type="InterPro" id="IPR036388">
    <property type="entry name" value="WH-like_DNA-bd_sf"/>
</dbReference>
<evidence type="ECO:0000313" key="5">
    <source>
        <dbReference type="EMBL" id="GAA4943429.1"/>
    </source>
</evidence>
<evidence type="ECO:0000313" key="6">
    <source>
        <dbReference type="Proteomes" id="UP001409585"/>
    </source>
</evidence>
<dbReference type="InterPro" id="IPR036390">
    <property type="entry name" value="WH_DNA-bd_sf"/>
</dbReference>
<keyword evidence="1" id="KW-0805">Transcription regulation</keyword>
<name>A0AAV3U2I6_9ALTE</name>
<accession>A0AAV3U2I6</accession>
<dbReference type="SUPFAM" id="SSF46785">
    <property type="entry name" value="Winged helix' DNA-binding domain"/>
    <property type="match status" value="2"/>
</dbReference>
<evidence type="ECO:0000256" key="1">
    <source>
        <dbReference type="ARBA" id="ARBA00023015"/>
    </source>
</evidence>
<keyword evidence="3" id="KW-0804">Transcription</keyword>
<dbReference type="AlphaFoldDB" id="A0AAV3U2I6"/>
<keyword evidence="2" id="KW-0238">DNA-binding</keyword>
<sequence>MDNNNEPIFTLDPPMQRASGLHFVPSENNALRLAERLELTILSHGLPPGYVFGSEQQLARCYQTTYQAVRQALRILQWRDWGRMRRGAEGGLVIHTPNPGMAGKLLALHFSALGLTAKAVEQEQRQLLAKLTEHPVAWALVDSLFAETLAHLRGKHEAPGTDNRALRIARNILRDKTPGQTALGSIDDLCERYSAGKPIVVQALRVLESLDLVIGKRGRAGGFYFSRPGSSAIVKAVYPHFCAHIHDLAPVQDIINAINQVSAQQAASGSGSLAQLTPLHARLKHCRPDQLVALQIESFRTLADLAQLPVLHTLIRCLWLFTIKKNSADEAMAALNVGLIKVSTEQILMAVQKQDADEAGRLVGHYFSEAVLLDL</sequence>
<dbReference type="InterPro" id="IPR000524">
    <property type="entry name" value="Tscrpt_reg_HTH_GntR"/>
</dbReference>
<dbReference type="GO" id="GO:0003700">
    <property type="term" value="F:DNA-binding transcription factor activity"/>
    <property type="evidence" value="ECO:0007669"/>
    <property type="project" value="InterPro"/>
</dbReference>
<gene>
    <name evidence="5" type="ORF">GCM10025791_22800</name>
</gene>
<protein>
    <recommendedName>
        <fullName evidence="4">HTH gntR-type domain-containing protein</fullName>
    </recommendedName>
</protein>
<dbReference type="Proteomes" id="UP001409585">
    <property type="component" value="Unassembled WGS sequence"/>
</dbReference>
<dbReference type="PANTHER" id="PTHR43537:SF5">
    <property type="entry name" value="UXU OPERON TRANSCRIPTIONAL REGULATOR"/>
    <property type="match status" value="1"/>
</dbReference>
<dbReference type="GO" id="GO:0003677">
    <property type="term" value="F:DNA binding"/>
    <property type="evidence" value="ECO:0007669"/>
    <property type="project" value="UniProtKB-KW"/>
</dbReference>
<proteinExistence type="predicted"/>
<evidence type="ECO:0000256" key="3">
    <source>
        <dbReference type="ARBA" id="ARBA00023163"/>
    </source>
</evidence>
<dbReference type="PROSITE" id="PS50949">
    <property type="entry name" value="HTH_GNTR"/>
    <property type="match status" value="1"/>
</dbReference>
<evidence type="ECO:0000259" key="4">
    <source>
        <dbReference type="PROSITE" id="PS50949"/>
    </source>
</evidence>